<organism evidence="2 3">
    <name type="scientific">Tissierella simiarum</name>
    <dbReference type="NCBI Taxonomy" id="2841534"/>
    <lineage>
        <taxon>Bacteria</taxon>
        <taxon>Bacillati</taxon>
        <taxon>Bacillota</taxon>
        <taxon>Tissierellia</taxon>
        <taxon>Tissierellales</taxon>
        <taxon>Tissierellaceae</taxon>
        <taxon>Tissierella</taxon>
    </lineage>
</organism>
<dbReference type="RefSeq" id="WP_216521042.1">
    <property type="nucleotide sequence ID" value="NZ_JAHLPM010000014.1"/>
</dbReference>
<name>A0ABS6E8S9_9FIRM</name>
<comment type="caution">
    <text evidence="2">The sequence shown here is derived from an EMBL/GenBank/DDBJ whole genome shotgun (WGS) entry which is preliminary data.</text>
</comment>
<dbReference type="Pfam" id="PF22746">
    <property type="entry name" value="SHOCT-like_DUF2089-C"/>
    <property type="match status" value="1"/>
</dbReference>
<dbReference type="EMBL" id="JAHLPM010000014">
    <property type="protein sequence ID" value="MBU5439333.1"/>
    <property type="molecule type" value="Genomic_DNA"/>
</dbReference>
<evidence type="ECO:0000313" key="2">
    <source>
        <dbReference type="EMBL" id="MBU5439333.1"/>
    </source>
</evidence>
<dbReference type="InterPro" id="IPR053959">
    <property type="entry name" value="YvlB/LiaX_N"/>
</dbReference>
<reference evidence="2 3" key="1">
    <citation type="submission" date="2021-06" db="EMBL/GenBank/DDBJ databases">
        <authorList>
            <person name="Sun Q."/>
            <person name="Li D."/>
        </authorList>
    </citation>
    <scope>NUCLEOTIDE SEQUENCE [LARGE SCALE GENOMIC DNA]</scope>
    <source>
        <strain evidence="2 3">MSJ-40</strain>
    </source>
</reference>
<gene>
    <name evidence="2" type="ORF">KQI42_15015</name>
</gene>
<evidence type="ECO:0000259" key="1">
    <source>
        <dbReference type="Pfam" id="PF22746"/>
    </source>
</evidence>
<protein>
    <recommendedName>
        <fullName evidence="1">YvlB/LiaX N-terminal domain-containing protein</fullName>
    </recommendedName>
</protein>
<dbReference type="Proteomes" id="UP000749471">
    <property type="component" value="Unassembled WGS sequence"/>
</dbReference>
<proteinExistence type="predicted"/>
<accession>A0ABS6E8S9</accession>
<evidence type="ECO:0000313" key="3">
    <source>
        <dbReference type="Proteomes" id="UP000749471"/>
    </source>
</evidence>
<keyword evidence="3" id="KW-1185">Reference proteome</keyword>
<feature type="domain" description="YvlB/LiaX N-terminal" evidence="1">
    <location>
        <begin position="4"/>
        <end position="35"/>
    </location>
</feature>
<sequence>MLKEEKIQILNMVQEGKVSPEEGITLLEALENNKEEINESNSSAKWLKIRVFDPDEDTKVNVTLPITLINLGVKLAGKFSPEFKEAGLSEKDMNEIFDAIKGGATGKIVDVDSKNGERVEIVIE</sequence>